<evidence type="ECO:0000259" key="1">
    <source>
        <dbReference type="Pfam" id="PF01569"/>
    </source>
</evidence>
<dbReference type="eggNOG" id="ENOG502S78R">
    <property type="taxonomic scope" value="Eukaryota"/>
</dbReference>
<dbReference type="STRING" id="1305764.R9PDN2"/>
<dbReference type="RefSeq" id="XP_012193080.1">
    <property type="nucleotide sequence ID" value="XM_012337690.1"/>
</dbReference>
<feature type="domain" description="Phosphatidic acid phosphatase type 2/haloperoxidase" evidence="1">
    <location>
        <begin position="3"/>
        <end position="50"/>
    </location>
</feature>
<dbReference type="AlphaFoldDB" id="R9PDN2"/>
<dbReference type="OrthoDB" id="302705at2759"/>
<dbReference type="InterPro" id="IPR000326">
    <property type="entry name" value="PAP2/HPO"/>
</dbReference>
<organism evidence="2 3">
    <name type="scientific">Pseudozyma hubeiensis (strain SY62)</name>
    <name type="common">Yeast</name>
    <dbReference type="NCBI Taxonomy" id="1305764"/>
    <lineage>
        <taxon>Eukaryota</taxon>
        <taxon>Fungi</taxon>
        <taxon>Dikarya</taxon>
        <taxon>Basidiomycota</taxon>
        <taxon>Ustilaginomycotina</taxon>
        <taxon>Ustilaginomycetes</taxon>
        <taxon>Ustilaginales</taxon>
        <taxon>Ustilaginaceae</taxon>
        <taxon>Pseudozyma</taxon>
    </lineage>
</organism>
<dbReference type="InterPro" id="IPR036938">
    <property type="entry name" value="PAP2/HPO_sf"/>
</dbReference>
<name>R9PDN2_PSEHS</name>
<evidence type="ECO:0000313" key="2">
    <source>
        <dbReference type="EMBL" id="GAC99493.1"/>
    </source>
</evidence>
<accession>R9PDN2</accession>
<dbReference type="EMBL" id="DF238831">
    <property type="protein sequence ID" value="GAC99493.1"/>
    <property type="molecule type" value="Genomic_DNA"/>
</dbReference>
<evidence type="ECO:0000313" key="3">
    <source>
        <dbReference type="Proteomes" id="UP000014071"/>
    </source>
</evidence>
<dbReference type="Gene3D" id="1.20.144.10">
    <property type="entry name" value="Phosphatidic acid phosphatase type 2/haloperoxidase"/>
    <property type="match status" value="1"/>
</dbReference>
<gene>
    <name evidence="2" type="ORF">PHSY_007095</name>
</gene>
<proteinExistence type="predicted"/>
<reference evidence="3" key="1">
    <citation type="journal article" date="2013" name="Genome Announc.">
        <title>Draft genome sequence of the basidiomycetous yeast-like fungus Pseudozyma hubeiensis SY62, which produces an abundant amount of the biosurfactant mannosylerythritol lipids.</title>
        <authorList>
            <person name="Konishi M."/>
            <person name="Hatada Y."/>
            <person name="Horiuchi J."/>
        </authorList>
    </citation>
    <scope>NUCLEOTIDE SEQUENCE [LARGE SCALE GENOMIC DNA]</scope>
    <source>
        <strain evidence="3">SY62</strain>
    </source>
</reference>
<dbReference type="SUPFAM" id="SSF48317">
    <property type="entry name" value="Acid phosphatase/Vanadium-dependent haloperoxidase"/>
    <property type="match status" value="1"/>
</dbReference>
<dbReference type="CDD" id="cd01610">
    <property type="entry name" value="PAP2_like"/>
    <property type="match status" value="1"/>
</dbReference>
<protein>
    <recommendedName>
        <fullName evidence="1">Phosphatidic acid phosphatase type 2/haloperoxidase domain-containing protein</fullName>
    </recommendedName>
</protein>
<keyword evidence="3" id="KW-1185">Reference proteome</keyword>
<dbReference type="Proteomes" id="UP000014071">
    <property type="component" value="Unassembled WGS sequence"/>
</dbReference>
<dbReference type="HOGENOM" id="CLU_154063_0_0_1"/>
<sequence length="101" mass="10950">MTRVWIALIGVVAPVLVMWSRVRLGVHTPSQTLAGACLGVTKACLWFTAWNGIQIFLDTPSSQHDTASTSILRDGLKNTVGVRVDSWIAQAEVSLGRAMRS</sequence>
<dbReference type="Pfam" id="PF01569">
    <property type="entry name" value="PAP2"/>
    <property type="match status" value="1"/>
</dbReference>
<dbReference type="GeneID" id="24112359"/>